<feature type="region of interest" description="Disordered" evidence="1">
    <location>
        <begin position="93"/>
        <end position="133"/>
    </location>
</feature>
<evidence type="ECO:0000313" key="3">
    <source>
        <dbReference type="Proteomes" id="UP001341840"/>
    </source>
</evidence>
<dbReference type="Proteomes" id="UP001341840">
    <property type="component" value="Unassembled WGS sequence"/>
</dbReference>
<comment type="caution">
    <text evidence="2">The sequence shown here is derived from an EMBL/GenBank/DDBJ whole genome shotgun (WGS) entry which is preliminary data.</text>
</comment>
<sequence length="195" mass="22027">MFVKSYSMKLADRGSPSNVAPTLSLPPKKCPIPVPTKASGEDTSKATTKTICRRSQRIAAKGGSSTNAPKEKVVIAISSDSEPELKLEDTIHEIVEMDRDQEEDPEEDPEEAPRMPRLRKRKKTQKKTQHKKTKRILKKFFVEKMITWTTRHMWTLNLRISPETIHVSGIMMVISPTGRTRNHPTALLEVAPDCL</sequence>
<evidence type="ECO:0000256" key="1">
    <source>
        <dbReference type="SAM" id="MobiDB-lite"/>
    </source>
</evidence>
<organism evidence="2 3">
    <name type="scientific">Stylosanthes scabra</name>
    <dbReference type="NCBI Taxonomy" id="79078"/>
    <lineage>
        <taxon>Eukaryota</taxon>
        <taxon>Viridiplantae</taxon>
        <taxon>Streptophyta</taxon>
        <taxon>Embryophyta</taxon>
        <taxon>Tracheophyta</taxon>
        <taxon>Spermatophyta</taxon>
        <taxon>Magnoliopsida</taxon>
        <taxon>eudicotyledons</taxon>
        <taxon>Gunneridae</taxon>
        <taxon>Pentapetalae</taxon>
        <taxon>rosids</taxon>
        <taxon>fabids</taxon>
        <taxon>Fabales</taxon>
        <taxon>Fabaceae</taxon>
        <taxon>Papilionoideae</taxon>
        <taxon>50 kb inversion clade</taxon>
        <taxon>dalbergioids sensu lato</taxon>
        <taxon>Dalbergieae</taxon>
        <taxon>Pterocarpus clade</taxon>
        <taxon>Stylosanthes</taxon>
    </lineage>
</organism>
<evidence type="ECO:0000313" key="2">
    <source>
        <dbReference type="EMBL" id="MED6223381.1"/>
    </source>
</evidence>
<dbReference type="EMBL" id="JASCZI010272753">
    <property type="protein sequence ID" value="MED6223381.1"/>
    <property type="molecule type" value="Genomic_DNA"/>
</dbReference>
<feature type="compositionally biased region" description="Basic residues" evidence="1">
    <location>
        <begin position="116"/>
        <end position="133"/>
    </location>
</feature>
<name>A0ABU6ZN68_9FABA</name>
<proteinExistence type="predicted"/>
<keyword evidence="3" id="KW-1185">Reference proteome</keyword>
<gene>
    <name evidence="2" type="ORF">PIB30_073486</name>
</gene>
<accession>A0ABU6ZN68</accession>
<protein>
    <submittedName>
        <fullName evidence="2">Uncharacterized protein</fullName>
    </submittedName>
</protein>
<feature type="compositionally biased region" description="Acidic residues" evidence="1">
    <location>
        <begin position="99"/>
        <end position="110"/>
    </location>
</feature>
<feature type="region of interest" description="Disordered" evidence="1">
    <location>
        <begin position="1"/>
        <end position="72"/>
    </location>
</feature>
<reference evidence="2 3" key="1">
    <citation type="journal article" date="2023" name="Plants (Basel)">
        <title>Bridging the Gap: Combining Genomics and Transcriptomics Approaches to Understand Stylosanthes scabra, an Orphan Legume from the Brazilian Caatinga.</title>
        <authorList>
            <person name="Ferreira-Neto J.R.C."/>
            <person name="da Silva M.D."/>
            <person name="Binneck E."/>
            <person name="de Melo N.F."/>
            <person name="da Silva R.H."/>
            <person name="de Melo A.L.T.M."/>
            <person name="Pandolfi V."/>
            <person name="Bustamante F.O."/>
            <person name="Brasileiro-Vidal A.C."/>
            <person name="Benko-Iseppon A.M."/>
        </authorList>
    </citation>
    <scope>NUCLEOTIDE SEQUENCE [LARGE SCALE GENOMIC DNA]</scope>
    <source>
        <tissue evidence="2">Leaves</tissue>
    </source>
</reference>